<dbReference type="PANTHER" id="PTHR11051">
    <property type="entry name" value="GLYCOSYL HYDROLASE-RELATED"/>
    <property type="match status" value="1"/>
</dbReference>
<evidence type="ECO:0000256" key="2">
    <source>
        <dbReference type="SAM" id="Phobius"/>
    </source>
</evidence>
<dbReference type="InterPro" id="IPR012341">
    <property type="entry name" value="6hp_glycosidase-like_sf"/>
</dbReference>
<feature type="non-terminal residue" evidence="3">
    <location>
        <position position="1"/>
    </location>
</feature>
<keyword evidence="2" id="KW-0812">Transmembrane</keyword>
<keyword evidence="2" id="KW-1133">Transmembrane helix</keyword>
<keyword evidence="2" id="KW-0472">Membrane</keyword>
<proteinExistence type="inferred from homology"/>
<accession>A0A8S4PGG3</accession>
<feature type="transmembrane region" description="Helical" evidence="2">
    <location>
        <begin position="20"/>
        <end position="37"/>
    </location>
</feature>
<name>A0A8S4PGG3_OWEFU</name>
<dbReference type="Proteomes" id="UP000749559">
    <property type="component" value="Unassembled WGS sequence"/>
</dbReference>
<gene>
    <name evidence="3" type="ORF">OFUS_LOCUS17564</name>
</gene>
<evidence type="ECO:0000256" key="1">
    <source>
        <dbReference type="ARBA" id="ARBA00006768"/>
    </source>
</evidence>
<protein>
    <submittedName>
        <fullName evidence="3">Uncharacterized protein</fullName>
    </submittedName>
</protein>
<evidence type="ECO:0000313" key="4">
    <source>
        <dbReference type="Proteomes" id="UP000749559"/>
    </source>
</evidence>
<dbReference type="GO" id="GO:0005975">
    <property type="term" value="P:carbohydrate metabolic process"/>
    <property type="evidence" value="ECO:0007669"/>
    <property type="project" value="InterPro"/>
</dbReference>
<dbReference type="Gene3D" id="1.50.10.10">
    <property type="match status" value="1"/>
</dbReference>
<evidence type="ECO:0000313" key="3">
    <source>
        <dbReference type="EMBL" id="CAH1792620.1"/>
    </source>
</evidence>
<comment type="similarity">
    <text evidence="1">Belongs to the glycosyl hydrolase 65 family.</text>
</comment>
<dbReference type="PANTHER" id="PTHR11051:SF8">
    <property type="entry name" value="PROTEIN-GLUCOSYLGALACTOSYLHYDROXYLYSINE GLUCOSIDASE"/>
    <property type="match status" value="1"/>
</dbReference>
<organism evidence="3 4">
    <name type="scientific">Owenia fusiformis</name>
    <name type="common">Polychaete worm</name>
    <dbReference type="NCBI Taxonomy" id="6347"/>
    <lineage>
        <taxon>Eukaryota</taxon>
        <taxon>Metazoa</taxon>
        <taxon>Spiralia</taxon>
        <taxon>Lophotrochozoa</taxon>
        <taxon>Annelida</taxon>
        <taxon>Polychaeta</taxon>
        <taxon>Sedentaria</taxon>
        <taxon>Canalipalpata</taxon>
        <taxon>Sabellida</taxon>
        <taxon>Oweniida</taxon>
        <taxon>Oweniidae</taxon>
        <taxon>Owenia</taxon>
    </lineage>
</organism>
<comment type="caution">
    <text evidence="3">The sequence shown here is derived from an EMBL/GenBank/DDBJ whole genome shotgun (WGS) entry which is preliminary data.</text>
</comment>
<dbReference type="GO" id="GO:0004553">
    <property type="term" value="F:hydrolase activity, hydrolyzing O-glycosyl compounds"/>
    <property type="evidence" value="ECO:0007669"/>
    <property type="project" value="TreeGrafter"/>
</dbReference>
<dbReference type="OrthoDB" id="200349at2759"/>
<sequence length="390" mass="44216">MRTTSTYFTEFVLNELQIRMNRFLVTQLLAFLNIFFLKTASGIRNVEDDGFVLKANSFPDDVRLRPPIGNGHIATNVLSDTIYMNGVFNGYADDSHRARIPSTVAIDVVKEDTRENRTYILNMKDGMFIQTISRSQANIELRYFAHRHMTRLLICEISLERTGGFLGDVIVRLLQNRGNTSADIAFLDEEILENNTRYAYGEINEPETNTSAKVPIHHYSSDVPNTLTLTSGDKNKKWYFMTSLSIDKLDALTSYQNGMQSVKTLTTSHQQAWNTLWESGSIHVEGNRETEQTINACLYHIWSSMPSHRDHVNPFIGLSPGGLSRGGKIRPDKKGGPYNDYAGHVFWDMDTWIMPPIMLLHPGMGRLMIESRMRVMDTVKRHAALGGDDG</sequence>
<dbReference type="InterPro" id="IPR008928">
    <property type="entry name" value="6-hairpin_glycosidase_sf"/>
</dbReference>
<reference evidence="3" key="1">
    <citation type="submission" date="2022-03" db="EMBL/GenBank/DDBJ databases">
        <authorList>
            <person name="Martin C."/>
        </authorList>
    </citation>
    <scope>NUCLEOTIDE SEQUENCE</scope>
</reference>
<dbReference type="EMBL" id="CAIIXF020000008">
    <property type="protein sequence ID" value="CAH1792620.1"/>
    <property type="molecule type" value="Genomic_DNA"/>
</dbReference>
<dbReference type="AlphaFoldDB" id="A0A8S4PGG3"/>
<keyword evidence="4" id="KW-1185">Reference proteome</keyword>
<dbReference type="SUPFAM" id="SSF48208">
    <property type="entry name" value="Six-hairpin glycosidases"/>
    <property type="match status" value="1"/>
</dbReference>